<name>A0A0M3IZG2_ANISI</name>
<feature type="transmembrane region" description="Helical" evidence="1">
    <location>
        <begin position="407"/>
        <end position="427"/>
    </location>
</feature>
<gene>
    <name evidence="2" type="ORF">ASIM_LOCUS545</name>
</gene>
<sequence>MSLVIERARSAANALVVVGGISVMNGFLAGCIQAEKSYTMQHYTNTHWITTVSIFAALSATFLRSFTTLSHSLILMITTNLFAITVAAAAAIADAFNVLIVLRDFQAILANVYFSKIQVYGMIGYSMLDFLLCCITVVLIATILGACIGGIIETRIQLRSSWMLSLGISLIVVSVLKLFAWLYELHWIRKFGDLIRYTFLHYTVDEPIWIAINLMTGIFCTLGSQGGTLIRTVSFCLSSLSIHSTVMSIWTDYRWFSNAVLGSKTYVIHFGIDHFQLLAAFKIVAGMSSVEHSPGTLLFFNLSLGVAHAIILISLSIILITSIGQAIELKLSSRVRLFFFSSSVCAGCIAVVLLLIDIISASVEAFYRMFHGTEQKTPFLVFMSAIFMLLSTRSPTNNFILPALYEVTSLLLTIQSTCFLLVSYNYLSWNGYFSEELCELFFHG</sequence>
<feature type="transmembrane region" description="Helical" evidence="1">
    <location>
        <begin position="12"/>
        <end position="35"/>
    </location>
</feature>
<dbReference type="WBParaSite" id="ASIM_0000064501-mRNA-1">
    <property type="protein sequence ID" value="ASIM_0000064501-mRNA-1"/>
    <property type="gene ID" value="ASIM_0000064501"/>
</dbReference>
<organism evidence="4">
    <name type="scientific">Anisakis simplex</name>
    <name type="common">Herring worm</name>
    <dbReference type="NCBI Taxonomy" id="6269"/>
    <lineage>
        <taxon>Eukaryota</taxon>
        <taxon>Metazoa</taxon>
        <taxon>Ecdysozoa</taxon>
        <taxon>Nematoda</taxon>
        <taxon>Chromadorea</taxon>
        <taxon>Rhabditida</taxon>
        <taxon>Spirurina</taxon>
        <taxon>Ascaridomorpha</taxon>
        <taxon>Ascaridoidea</taxon>
        <taxon>Anisakidae</taxon>
        <taxon>Anisakis</taxon>
        <taxon>Anisakis simplex complex</taxon>
    </lineage>
</organism>
<accession>A0A0M3IZG2</accession>
<protein>
    <submittedName>
        <fullName evidence="4">Proton_antipo_M domain-containing protein</fullName>
    </submittedName>
</protein>
<evidence type="ECO:0000313" key="2">
    <source>
        <dbReference type="EMBL" id="VDK17826.1"/>
    </source>
</evidence>
<dbReference type="PROSITE" id="PS51257">
    <property type="entry name" value="PROKAR_LIPOPROTEIN"/>
    <property type="match status" value="1"/>
</dbReference>
<dbReference type="EMBL" id="UYRR01000379">
    <property type="protein sequence ID" value="VDK17826.1"/>
    <property type="molecule type" value="Genomic_DNA"/>
</dbReference>
<evidence type="ECO:0000256" key="1">
    <source>
        <dbReference type="SAM" id="Phobius"/>
    </source>
</evidence>
<keyword evidence="1" id="KW-0472">Membrane</keyword>
<dbReference type="OrthoDB" id="5851048at2759"/>
<keyword evidence="1" id="KW-0812">Transmembrane</keyword>
<dbReference type="AlphaFoldDB" id="A0A0M3IZG2"/>
<reference evidence="2 3" key="2">
    <citation type="submission" date="2018-11" db="EMBL/GenBank/DDBJ databases">
        <authorList>
            <consortium name="Pathogen Informatics"/>
        </authorList>
    </citation>
    <scope>NUCLEOTIDE SEQUENCE [LARGE SCALE GENOMIC DNA]</scope>
</reference>
<feature type="transmembrane region" description="Helical" evidence="1">
    <location>
        <begin position="335"/>
        <end position="356"/>
    </location>
</feature>
<feature type="transmembrane region" description="Helical" evidence="1">
    <location>
        <begin position="73"/>
        <end position="102"/>
    </location>
</feature>
<evidence type="ECO:0000313" key="3">
    <source>
        <dbReference type="Proteomes" id="UP000267096"/>
    </source>
</evidence>
<feature type="transmembrane region" description="Helical" evidence="1">
    <location>
        <begin position="208"/>
        <end position="225"/>
    </location>
</feature>
<feature type="transmembrane region" description="Helical" evidence="1">
    <location>
        <begin position="297"/>
        <end position="323"/>
    </location>
</feature>
<feature type="transmembrane region" description="Helical" evidence="1">
    <location>
        <begin position="122"/>
        <end position="152"/>
    </location>
</feature>
<keyword evidence="3" id="KW-1185">Reference proteome</keyword>
<evidence type="ECO:0000313" key="4">
    <source>
        <dbReference type="WBParaSite" id="ASIM_0000064501-mRNA-1"/>
    </source>
</evidence>
<keyword evidence="1" id="KW-1133">Transmembrane helix</keyword>
<feature type="transmembrane region" description="Helical" evidence="1">
    <location>
        <begin position="266"/>
        <end position="285"/>
    </location>
</feature>
<feature type="transmembrane region" description="Helical" evidence="1">
    <location>
        <begin position="377"/>
        <end position="395"/>
    </location>
</feature>
<feature type="transmembrane region" description="Helical" evidence="1">
    <location>
        <begin position="47"/>
        <end position="66"/>
    </location>
</feature>
<feature type="transmembrane region" description="Helical" evidence="1">
    <location>
        <begin position="164"/>
        <end position="188"/>
    </location>
</feature>
<dbReference type="Proteomes" id="UP000267096">
    <property type="component" value="Unassembled WGS sequence"/>
</dbReference>
<reference evidence="4" key="1">
    <citation type="submission" date="2017-02" db="UniProtKB">
        <authorList>
            <consortium name="WormBaseParasite"/>
        </authorList>
    </citation>
    <scope>IDENTIFICATION</scope>
</reference>
<proteinExistence type="predicted"/>